<accession>A0A450WKR3</accession>
<organism evidence="2">
    <name type="scientific">Candidatus Kentrum sp. LFY</name>
    <dbReference type="NCBI Taxonomy" id="2126342"/>
    <lineage>
        <taxon>Bacteria</taxon>
        <taxon>Pseudomonadati</taxon>
        <taxon>Pseudomonadota</taxon>
        <taxon>Gammaproteobacteria</taxon>
        <taxon>Candidatus Kentrum</taxon>
    </lineage>
</organism>
<evidence type="ECO:0000313" key="2">
    <source>
        <dbReference type="EMBL" id="VFK17647.1"/>
    </source>
</evidence>
<keyword evidence="1" id="KW-0472">Membrane</keyword>
<gene>
    <name evidence="2" type="ORF">BECKLFY1418C_GA0070996_10341</name>
</gene>
<dbReference type="AlphaFoldDB" id="A0A450WKR3"/>
<keyword evidence="1" id="KW-0812">Transmembrane</keyword>
<dbReference type="EMBL" id="CAADFN010000034">
    <property type="protein sequence ID" value="VFK17647.1"/>
    <property type="molecule type" value="Genomic_DNA"/>
</dbReference>
<evidence type="ECO:0000256" key="1">
    <source>
        <dbReference type="SAM" id="Phobius"/>
    </source>
</evidence>
<keyword evidence="1" id="KW-1133">Transmembrane helix</keyword>
<reference evidence="2" key="1">
    <citation type="submission" date="2019-02" db="EMBL/GenBank/DDBJ databases">
        <authorList>
            <person name="Gruber-Vodicka R. H."/>
            <person name="Seah K. B. B."/>
        </authorList>
    </citation>
    <scope>NUCLEOTIDE SEQUENCE</scope>
    <source>
        <strain evidence="2">BECK_BY7</strain>
    </source>
</reference>
<name>A0A450WKR3_9GAMM</name>
<sequence length="162" mass="18335">MPGGVNSPIPMALWTKTTYCAWLDDSAAESMAGPKRAIFPSSIVRQVSENTNLPWGIYHKIQTFKEFFLFWWLKHQVWFGMPNATTTEVYTYNARLLGPMLIITTFILSIHSGVISLIKMSGHPPFGIQVMLNGHEWVERQAQKQTISIQKEGNCFTGGSFH</sequence>
<protein>
    <submittedName>
        <fullName evidence="2">Uncharacterized protein</fullName>
    </submittedName>
</protein>
<feature type="transmembrane region" description="Helical" evidence="1">
    <location>
        <begin position="96"/>
        <end position="118"/>
    </location>
</feature>
<proteinExistence type="predicted"/>